<comment type="subcellular location">
    <subcellularLocation>
        <location evidence="12">Cytoplasm</location>
    </subcellularLocation>
    <subcellularLocation>
        <location evidence="12">Secreted</location>
    </subcellularLocation>
    <subcellularLocation>
        <location evidence="12">Cell surface</location>
    </subcellularLocation>
    <text evidence="12">Fractions of enolase are present in both the cytoplasm and on the cell surface.</text>
</comment>
<dbReference type="SFLD" id="SFLDG00178">
    <property type="entry name" value="enolase"/>
    <property type="match status" value="1"/>
</dbReference>
<dbReference type="InterPro" id="IPR020809">
    <property type="entry name" value="Enolase_CS"/>
</dbReference>
<comment type="cofactor">
    <cofactor evidence="12">
        <name>Mg(2+)</name>
        <dbReference type="ChEBI" id="CHEBI:18420"/>
    </cofactor>
    <text evidence="12">Binds a second Mg(2+) ion via substrate during catalysis.</text>
</comment>
<feature type="binding site" evidence="12">
    <location>
        <position position="341"/>
    </location>
    <ligand>
        <name>(2R)-2-phosphoglycerate</name>
        <dbReference type="ChEBI" id="CHEBI:58289"/>
    </ligand>
</feature>
<evidence type="ECO:0000256" key="6">
    <source>
        <dbReference type="ARBA" id="ARBA00022525"/>
    </source>
</evidence>
<dbReference type="Pfam" id="PF03952">
    <property type="entry name" value="Enolase_N"/>
    <property type="match status" value="1"/>
</dbReference>
<dbReference type="Proteomes" id="UP000003011">
    <property type="component" value="Unassembled WGS sequence"/>
</dbReference>
<dbReference type="PROSITE" id="PS00164">
    <property type="entry name" value="ENOLASE"/>
    <property type="match status" value="1"/>
</dbReference>
<dbReference type="STRING" id="679200.HMPREF9333_00808"/>
<dbReference type="PATRIC" id="fig|679200.3.peg.854"/>
<evidence type="ECO:0000256" key="8">
    <source>
        <dbReference type="ARBA" id="ARBA00022842"/>
    </source>
</evidence>
<feature type="active site" description="Proton donor" evidence="12 13">
    <location>
        <position position="207"/>
    </location>
</feature>
<keyword evidence="9 12" id="KW-0324">Glycolysis</keyword>
<evidence type="ECO:0000259" key="17">
    <source>
        <dbReference type="SMART" id="SM01193"/>
    </source>
</evidence>
<dbReference type="SMART" id="SM01193">
    <property type="entry name" value="Enolase_N"/>
    <property type="match status" value="1"/>
</dbReference>
<keyword evidence="8 12" id="KW-0460">Magnesium</keyword>
<dbReference type="GO" id="GO:0000287">
    <property type="term" value="F:magnesium ion binding"/>
    <property type="evidence" value="ECO:0007669"/>
    <property type="project" value="UniProtKB-UniRule"/>
</dbReference>
<dbReference type="SFLD" id="SFLDF00002">
    <property type="entry name" value="enolase"/>
    <property type="match status" value="1"/>
</dbReference>
<dbReference type="CDD" id="cd03313">
    <property type="entry name" value="enolase"/>
    <property type="match status" value="1"/>
</dbReference>
<feature type="active site" description="Proton acceptor" evidence="12 13">
    <location>
        <position position="341"/>
    </location>
</feature>
<feature type="binding site" evidence="12">
    <location>
        <position position="165"/>
    </location>
    <ligand>
        <name>(2R)-2-phosphoglycerate</name>
        <dbReference type="ChEBI" id="CHEBI:58289"/>
    </ligand>
</feature>
<feature type="binding site" evidence="14">
    <location>
        <begin position="368"/>
        <end position="371"/>
    </location>
    <ligand>
        <name>substrate</name>
    </ligand>
</feature>
<gene>
    <name evidence="12" type="primary">eno</name>
    <name evidence="18" type="ORF">HMPREF9333_00808</name>
</gene>
<dbReference type="AlphaFoldDB" id="G5GGW8"/>
<evidence type="ECO:0000256" key="14">
    <source>
        <dbReference type="PIRSR" id="PIRSR001400-2"/>
    </source>
</evidence>
<feature type="binding site" evidence="12">
    <location>
        <position position="392"/>
    </location>
    <ligand>
        <name>(2R)-2-phosphoglycerate</name>
        <dbReference type="ChEBI" id="CHEBI:58289"/>
    </ligand>
</feature>
<feature type="binding site" evidence="14">
    <location>
        <position position="392"/>
    </location>
    <ligand>
        <name>substrate</name>
    </ligand>
</feature>
<dbReference type="UniPathway" id="UPA00109">
    <property type="reaction ID" value="UER00187"/>
</dbReference>
<evidence type="ECO:0000256" key="1">
    <source>
        <dbReference type="ARBA" id="ARBA00005031"/>
    </source>
</evidence>
<feature type="binding site" evidence="14">
    <location>
        <position position="157"/>
    </location>
    <ligand>
        <name>substrate</name>
    </ligand>
</feature>
<dbReference type="Gene3D" id="3.30.390.10">
    <property type="entry name" value="Enolase-like, N-terminal domain"/>
    <property type="match status" value="1"/>
</dbReference>
<dbReference type="PANTHER" id="PTHR11902:SF1">
    <property type="entry name" value="ENOLASE"/>
    <property type="match status" value="1"/>
</dbReference>
<evidence type="ECO:0000256" key="10">
    <source>
        <dbReference type="ARBA" id="ARBA00023239"/>
    </source>
</evidence>
<evidence type="ECO:0000256" key="5">
    <source>
        <dbReference type="ARBA" id="ARBA00022490"/>
    </source>
</evidence>
<feature type="binding site" evidence="14">
    <location>
        <position position="316"/>
    </location>
    <ligand>
        <name>substrate</name>
    </ligand>
</feature>
<dbReference type="SMART" id="SM01192">
    <property type="entry name" value="Enolase_C"/>
    <property type="match status" value="1"/>
</dbReference>
<comment type="pathway">
    <text evidence="1 12">Carbohydrate degradation; glycolysis; pyruvate from D-glyceraldehyde 3-phosphate: step 4/5.</text>
</comment>
<evidence type="ECO:0000256" key="11">
    <source>
        <dbReference type="ARBA" id="ARBA00048951"/>
    </source>
</evidence>
<sequence>MSYLEIEKVIGREILDSRGNPTVEAEVYLIDGCMGRGAAPSGASTGEFEALELRDGDKSRYLGKGVSKAVNNINTVINDLLVGMNAADIYAIDSAMIKADGTKDKSKLGANAILAVSIAAARAAATCLDIPLYRFLGGINGNRLPVPMMNILNGGAHAANTVDVQEFMIMPVGAPSFKEGLRQCSEVFHSLAAILKSKKLATSVGDEGGFAPNLSSDEEVIEIIIEAIKKAGYEAGKDFMIAIDAAASEWKTGKKGEYKLPKAGTEFTSKTLIEHWEKLVDKYPIISIEDALDEEDWDGWKELTKVLGKKVQLVGDDLFVTNTERLEKGIKNGCGNSILIKLNQIGSVSETLEAIKMAHSAGYTAISSHRSGETEDTTIADLAVALNTCQIKTGAPSRSERVAKYNRLLRIEEELGCASVYPGFNAFNIKKSKKK</sequence>
<evidence type="ECO:0000256" key="13">
    <source>
        <dbReference type="PIRSR" id="PIRSR001400-1"/>
    </source>
</evidence>
<feature type="binding site" evidence="12 15">
    <location>
        <position position="289"/>
    </location>
    <ligand>
        <name>Mg(2+)</name>
        <dbReference type="ChEBI" id="CHEBI:18420"/>
    </ligand>
</feature>
<accession>G5GGW8</accession>
<feature type="binding site" evidence="12 15">
    <location>
        <position position="244"/>
    </location>
    <ligand>
        <name>Mg(2+)</name>
        <dbReference type="ChEBI" id="CHEBI:18420"/>
    </ligand>
</feature>
<dbReference type="GO" id="GO:0006096">
    <property type="term" value="P:glycolytic process"/>
    <property type="evidence" value="ECO:0007669"/>
    <property type="project" value="UniProtKB-UniRule"/>
</dbReference>
<dbReference type="InterPro" id="IPR036849">
    <property type="entry name" value="Enolase-like_C_sf"/>
</dbReference>
<dbReference type="SUPFAM" id="SSF51604">
    <property type="entry name" value="Enolase C-terminal domain-like"/>
    <property type="match status" value="1"/>
</dbReference>
<dbReference type="PRINTS" id="PR00148">
    <property type="entry name" value="ENOLASE"/>
</dbReference>
<dbReference type="HAMAP" id="MF_00318">
    <property type="entry name" value="Enolase"/>
    <property type="match status" value="1"/>
</dbReference>
<dbReference type="SUPFAM" id="SSF54826">
    <property type="entry name" value="Enolase N-terminal domain-like"/>
    <property type="match status" value="1"/>
</dbReference>
<evidence type="ECO:0000256" key="9">
    <source>
        <dbReference type="ARBA" id="ARBA00023152"/>
    </source>
</evidence>
<evidence type="ECO:0000256" key="15">
    <source>
        <dbReference type="PIRSR" id="PIRSR001400-3"/>
    </source>
</evidence>
<dbReference type="EMBL" id="ACZL01000014">
    <property type="protein sequence ID" value="EHI56026.1"/>
    <property type="molecule type" value="Genomic_DNA"/>
</dbReference>
<dbReference type="Gene3D" id="3.20.20.120">
    <property type="entry name" value="Enolase-like C-terminal domain"/>
    <property type="match status" value="1"/>
</dbReference>
<comment type="cofactor">
    <cofactor evidence="15">
        <name>Mg(2+)</name>
        <dbReference type="ChEBI" id="CHEBI:18420"/>
    </cofactor>
    <text evidence="15">Mg(2+) is required for catalysis and for stabilizing the dimer.</text>
</comment>
<evidence type="ECO:0000259" key="16">
    <source>
        <dbReference type="SMART" id="SM01192"/>
    </source>
</evidence>
<dbReference type="PIRSF" id="PIRSF001400">
    <property type="entry name" value="Enolase"/>
    <property type="match status" value="1"/>
</dbReference>
<reference evidence="18 19" key="1">
    <citation type="submission" date="2011-08" db="EMBL/GenBank/DDBJ databases">
        <title>The Genome Sequence of Johnsonella ignava ATCC 51276.</title>
        <authorList>
            <consortium name="The Broad Institute Genome Sequencing Platform"/>
            <person name="Earl A."/>
            <person name="Ward D."/>
            <person name="Feldgarden M."/>
            <person name="Gevers D."/>
            <person name="Izard J."/>
            <person name="Blanton J.M."/>
            <person name="Baranova O.V."/>
            <person name="Dewhirst F.E."/>
            <person name="Young S.K."/>
            <person name="Zeng Q."/>
            <person name="Gargeya S."/>
            <person name="Fitzgerald M."/>
            <person name="Haas B."/>
            <person name="Abouelleil A."/>
            <person name="Alvarado L."/>
            <person name="Arachchi H.M."/>
            <person name="Berlin A."/>
            <person name="Brown A."/>
            <person name="Chapman S.B."/>
            <person name="Chen Z."/>
            <person name="Dunbar C."/>
            <person name="Freedman E."/>
            <person name="Gearin G."/>
            <person name="Gellesch M."/>
            <person name="Goldberg J."/>
            <person name="Griggs A."/>
            <person name="Gujja S."/>
            <person name="Heiman D."/>
            <person name="Howarth C."/>
            <person name="Larson L."/>
            <person name="Lui A."/>
            <person name="MacDonald P.J.P."/>
            <person name="Montmayeur A."/>
            <person name="Murphy C."/>
            <person name="Neiman D."/>
            <person name="Pearson M."/>
            <person name="Priest M."/>
            <person name="Roberts A."/>
            <person name="Saif S."/>
            <person name="Shea T."/>
            <person name="Shenoy N."/>
            <person name="Sisk P."/>
            <person name="Stolte C."/>
            <person name="Sykes S."/>
            <person name="Wortman J."/>
            <person name="Nusbaum C."/>
            <person name="Birren B."/>
        </authorList>
    </citation>
    <scope>NUCLEOTIDE SEQUENCE [LARGE SCALE GENOMIC DNA]</scope>
    <source>
        <strain evidence="18 19">ATCC 51276</strain>
    </source>
</reference>
<dbReference type="GO" id="GO:0000015">
    <property type="term" value="C:phosphopyruvate hydratase complex"/>
    <property type="evidence" value="ECO:0007669"/>
    <property type="project" value="InterPro"/>
</dbReference>
<keyword evidence="5 12" id="KW-0963">Cytoplasm</keyword>
<dbReference type="OrthoDB" id="9804716at2"/>
<keyword evidence="10 12" id="KW-0456">Lyase</keyword>
<keyword evidence="6 12" id="KW-0964">Secreted</keyword>
<dbReference type="HOGENOM" id="CLU_031223_2_1_9"/>
<feature type="binding site" evidence="12">
    <location>
        <position position="370"/>
    </location>
    <ligand>
        <name>(2R)-2-phosphoglycerate</name>
        <dbReference type="ChEBI" id="CHEBI:58289"/>
    </ligand>
</feature>
<feature type="domain" description="Enolase C-terminal TIM barrel" evidence="16">
    <location>
        <begin position="141"/>
        <end position="429"/>
    </location>
</feature>
<feature type="binding site" evidence="12">
    <location>
        <position position="371"/>
    </location>
    <ligand>
        <name>(2R)-2-phosphoglycerate</name>
        <dbReference type="ChEBI" id="CHEBI:58289"/>
    </ligand>
</feature>
<evidence type="ECO:0000256" key="12">
    <source>
        <dbReference type="HAMAP-Rule" id="MF_00318"/>
    </source>
</evidence>
<keyword evidence="7 12" id="KW-0479">Metal-binding</keyword>
<evidence type="ECO:0000313" key="19">
    <source>
        <dbReference type="Proteomes" id="UP000003011"/>
    </source>
</evidence>
<feature type="binding site" evidence="14">
    <location>
        <position position="289"/>
    </location>
    <ligand>
        <name>substrate</name>
    </ligand>
</feature>
<proteinExistence type="inferred from homology"/>
<dbReference type="InterPro" id="IPR029017">
    <property type="entry name" value="Enolase-like_N"/>
</dbReference>
<dbReference type="GO" id="GO:0004634">
    <property type="term" value="F:phosphopyruvate hydratase activity"/>
    <property type="evidence" value="ECO:0007669"/>
    <property type="project" value="UniProtKB-UniRule"/>
</dbReference>
<evidence type="ECO:0000256" key="4">
    <source>
        <dbReference type="ARBA" id="ARBA00017068"/>
    </source>
</evidence>
<organism evidence="18 19">
    <name type="scientific">Johnsonella ignava ATCC 51276</name>
    <dbReference type="NCBI Taxonomy" id="679200"/>
    <lineage>
        <taxon>Bacteria</taxon>
        <taxon>Bacillati</taxon>
        <taxon>Bacillota</taxon>
        <taxon>Clostridia</taxon>
        <taxon>Lachnospirales</taxon>
        <taxon>Lachnospiraceae</taxon>
        <taxon>Johnsonella</taxon>
    </lineage>
</organism>
<feature type="domain" description="Enolase N-terminal" evidence="17">
    <location>
        <begin position="6"/>
        <end position="136"/>
    </location>
</feature>
<evidence type="ECO:0000256" key="3">
    <source>
        <dbReference type="ARBA" id="ARBA00012058"/>
    </source>
</evidence>
<dbReference type="eggNOG" id="COG0148">
    <property type="taxonomic scope" value="Bacteria"/>
</dbReference>
<dbReference type="InterPro" id="IPR020810">
    <property type="entry name" value="Enolase_C"/>
</dbReference>
<dbReference type="NCBIfam" id="TIGR01060">
    <property type="entry name" value="eno"/>
    <property type="match status" value="1"/>
</dbReference>
<keyword evidence="19" id="KW-1185">Reference proteome</keyword>
<comment type="catalytic activity">
    <reaction evidence="11">
        <text>(2R)-2-phosphoglycerate = phosphoenolpyruvate + H2O</text>
        <dbReference type="Rhea" id="RHEA:10164"/>
        <dbReference type="ChEBI" id="CHEBI:15377"/>
        <dbReference type="ChEBI" id="CHEBI:58289"/>
        <dbReference type="ChEBI" id="CHEBI:58702"/>
        <dbReference type="EC" id="4.2.1.11"/>
    </reaction>
    <physiologicalReaction direction="left-to-right" evidence="11">
        <dbReference type="Rhea" id="RHEA:10165"/>
    </physiologicalReaction>
</comment>
<evidence type="ECO:0000256" key="7">
    <source>
        <dbReference type="ARBA" id="ARBA00022723"/>
    </source>
</evidence>
<dbReference type="RefSeq" id="WP_005540026.1">
    <property type="nucleotide sequence ID" value="NZ_JH378830.1"/>
</dbReference>
<dbReference type="FunFam" id="3.20.20.120:FF:000001">
    <property type="entry name" value="Enolase"/>
    <property type="match status" value="1"/>
</dbReference>
<evidence type="ECO:0000313" key="18">
    <source>
        <dbReference type="EMBL" id="EHI56026.1"/>
    </source>
</evidence>
<evidence type="ECO:0000256" key="2">
    <source>
        <dbReference type="ARBA" id="ARBA00009604"/>
    </source>
</evidence>
<dbReference type="Pfam" id="PF00113">
    <property type="entry name" value="Enolase_C"/>
    <property type="match status" value="1"/>
</dbReference>
<feature type="binding site" evidence="14">
    <location>
        <position position="166"/>
    </location>
    <ligand>
        <name>substrate</name>
    </ligand>
</feature>
<dbReference type="FunFam" id="3.30.390.10:FF:000001">
    <property type="entry name" value="Enolase"/>
    <property type="match status" value="1"/>
</dbReference>
<dbReference type="PANTHER" id="PTHR11902">
    <property type="entry name" value="ENOLASE"/>
    <property type="match status" value="1"/>
</dbReference>
<name>G5GGW8_9FIRM</name>
<comment type="caution">
    <text evidence="18">The sequence shown here is derived from an EMBL/GenBank/DDBJ whole genome shotgun (WGS) entry which is preliminary data.</text>
</comment>
<dbReference type="SFLD" id="SFLDS00001">
    <property type="entry name" value="Enolase"/>
    <property type="match status" value="1"/>
</dbReference>
<feature type="binding site" evidence="12 15">
    <location>
        <position position="316"/>
    </location>
    <ligand>
        <name>Mg(2+)</name>
        <dbReference type="ChEBI" id="CHEBI:18420"/>
    </ligand>
</feature>
<dbReference type="GO" id="GO:0005576">
    <property type="term" value="C:extracellular region"/>
    <property type="evidence" value="ECO:0007669"/>
    <property type="project" value="UniProtKB-SubCell"/>
</dbReference>
<dbReference type="GO" id="GO:0009986">
    <property type="term" value="C:cell surface"/>
    <property type="evidence" value="ECO:0007669"/>
    <property type="project" value="UniProtKB-SubCell"/>
</dbReference>
<protein>
    <recommendedName>
        <fullName evidence="4 12">Enolase</fullName>
        <ecNumber evidence="3 12">4.2.1.11</ecNumber>
    </recommendedName>
    <alternativeName>
        <fullName evidence="12">2-phospho-D-glycerate hydro-lyase</fullName>
    </alternativeName>
    <alternativeName>
        <fullName evidence="12">2-phosphoglycerate dehydratase</fullName>
    </alternativeName>
</protein>
<comment type="similarity">
    <text evidence="2 12">Belongs to the enolase family.</text>
</comment>
<dbReference type="InterPro" id="IPR020811">
    <property type="entry name" value="Enolase_N"/>
</dbReference>
<dbReference type="InterPro" id="IPR000941">
    <property type="entry name" value="Enolase"/>
</dbReference>
<comment type="function">
    <text evidence="12">Catalyzes the reversible conversion of 2-phosphoglycerate (2-PG) into phosphoenolpyruvate (PEP). It is essential for the degradation of carbohydrates via glycolysis.</text>
</comment>
<dbReference type="EC" id="4.2.1.11" evidence="3 12"/>